<dbReference type="AlphaFoldDB" id="A0A6A5KDP5"/>
<organism evidence="3 4">
    <name type="scientific">Decorospora gaudefroyi</name>
    <dbReference type="NCBI Taxonomy" id="184978"/>
    <lineage>
        <taxon>Eukaryota</taxon>
        <taxon>Fungi</taxon>
        <taxon>Dikarya</taxon>
        <taxon>Ascomycota</taxon>
        <taxon>Pezizomycotina</taxon>
        <taxon>Dothideomycetes</taxon>
        <taxon>Pleosporomycetidae</taxon>
        <taxon>Pleosporales</taxon>
        <taxon>Pleosporineae</taxon>
        <taxon>Pleosporaceae</taxon>
        <taxon>Decorospora</taxon>
    </lineage>
</organism>
<dbReference type="Proteomes" id="UP000800040">
    <property type="component" value="Unassembled WGS sequence"/>
</dbReference>
<dbReference type="SUPFAM" id="SSF55486">
    <property type="entry name" value="Metalloproteases ('zincins'), catalytic domain"/>
    <property type="match status" value="1"/>
</dbReference>
<evidence type="ECO:0000259" key="2">
    <source>
        <dbReference type="Pfam" id="PF01400"/>
    </source>
</evidence>
<evidence type="ECO:0000313" key="3">
    <source>
        <dbReference type="EMBL" id="KAF1836175.1"/>
    </source>
</evidence>
<dbReference type="EMBL" id="ML975277">
    <property type="protein sequence ID" value="KAF1836175.1"/>
    <property type="molecule type" value="Genomic_DNA"/>
</dbReference>
<keyword evidence="1" id="KW-0645">Protease</keyword>
<dbReference type="Pfam" id="PF01400">
    <property type="entry name" value="Astacin"/>
    <property type="match status" value="1"/>
</dbReference>
<keyword evidence="1" id="KW-0482">Metalloprotease</keyword>
<keyword evidence="4" id="KW-1185">Reference proteome</keyword>
<dbReference type="InterPro" id="IPR001506">
    <property type="entry name" value="Peptidase_M12A"/>
</dbReference>
<feature type="chain" id="PRO_5033105955" description="Metalloendopeptidase" evidence="1">
    <location>
        <begin position="19"/>
        <end position="354"/>
    </location>
</feature>
<evidence type="ECO:0000313" key="4">
    <source>
        <dbReference type="Proteomes" id="UP000800040"/>
    </source>
</evidence>
<keyword evidence="1" id="KW-0479">Metal-binding</keyword>
<name>A0A6A5KDP5_9PLEO</name>
<dbReference type="GO" id="GO:0006508">
    <property type="term" value="P:proteolysis"/>
    <property type="evidence" value="ECO:0007669"/>
    <property type="project" value="UniProtKB-KW"/>
</dbReference>
<accession>A0A6A5KDP5</accession>
<keyword evidence="1" id="KW-0862">Zinc</keyword>
<dbReference type="GO" id="GO:0046872">
    <property type="term" value="F:metal ion binding"/>
    <property type="evidence" value="ECO:0007669"/>
    <property type="project" value="UniProtKB-KW"/>
</dbReference>
<dbReference type="EC" id="3.4.24.-" evidence="1"/>
<dbReference type="GO" id="GO:0004222">
    <property type="term" value="F:metalloendopeptidase activity"/>
    <property type="evidence" value="ECO:0007669"/>
    <property type="project" value="UniProtKB-UniRule"/>
</dbReference>
<evidence type="ECO:0000256" key="1">
    <source>
        <dbReference type="RuleBase" id="RU361183"/>
    </source>
</evidence>
<protein>
    <recommendedName>
        <fullName evidence="1">Metalloendopeptidase</fullName>
        <ecNumber evidence="1">3.4.24.-</ecNumber>
    </recommendedName>
</protein>
<dbReference type="Gene3D" id="3.40.390.10">
    <property type="entry name" value="Collagenase (Catalytic Domain)"/>
    <property type="match status" value="1"/>
</dbReference>
<gene>
    <name evidence="3" type="ORF">BDW02DRAFT_255621</name>
</gene>
<comment type="cofactor">
    <cofactor evidence="1">
        <name>Zn(2+)</name>
        <dbReference type="ChEBI" id="CHEBI:29105"/>
    </cofactor>
    <text evidence="1">Binds 1 zinc ion per subunit.</text>
</comment>
<feature type="domain" description="Peptidase M12A" evidence="2">
    <location>
        <begin position="190"/>
        <end position="224"/>
    </location>
</feature>
<feature type="signal peptide" evidence="1">
    <location>
        <begin position="1"/>
        <end position="18"/>
    </location>
</feature>
<keyword evidence="1" id="KW-0732">Signal</keyword>
<keyword evidence="1" id="KW-0378">Hydrolase</keyword>
<dbReference type="InterPro" id="IPR024079">
    <property type="entry name" value="MetalloPept_cat_dom_sf"/>
</dbReference>
<sequence>MLFFHALIALLLATLTLSCPPPYNDMRFIGNTTHTSYDLIQAVHLNPDFGWNELVIPTGAVNQGELWPCGDSGVAVVSMCFRDAKADAELADFVFDSVNMWLDKLNFPSSDRGHAVKFRVHIKPDGSGPEMCYDETGHWNPINDSNAVIIRSDRGLPYKAAATVGYRKTDARRHHNEMYLNPEKLEEGDKVTVAHEWGHVLGLSHEHRRDDRDDWLDYKCENVVGYEEARRRVEDAGVHGIDEVCESAELWYRLGFVGYAFTKNLWGNDEKAEKVTRKGPFDGNSIMLYHSYQGVGKDKDYNKYTDVPLVKWRNPGHKTHPKGRTADNCFKYRPLEDVSDGDFDAIKDLYPWTG</sequence>
<dbReference type="OrthoDB" id="291007at2759"/>
<reference evidence="3" key="1">
    <citation type="submission" date="2020-01" db="EMBL/GenBank/DDBJ databases">
        <authorList>
            <consortium name="DOE Joint Genome Institute"/>
            <person name="Haridas S."/>
            <person name="Albert R."/>
            <person name="Binder M."/>
            <person name="Bloem J."/>
            <person name="Labutti K."/>
            <person name="Salamov A."/>
            <person name="Andreopoulos B."/>
            <person name="Baker S.E."/>
            <person name="Barry K."/>
            <person name="Bills G."/>
            <person name="Bluhm B.H."/>
            <person name="Cannon C."/>
            <person name="Castanera R."/>
            <person name="Culley D.E."/>
            <person name="Daum C."/>
            <person name="Ezra D."/>
            <person name="Gonzalez J.B."/>
            <person name="Henrissat B."/>
            <person name="Kuo A."/>
            <person name="Liang C."/>
            <person name="Lipzen A."/>
            <person name="Lutzoni F."/>
            <person name="Magnuson J."/>
            <person name="Mondo S."/>
            <person name="Nolan M."/>
            <person name="Ohm R."/>
            <person name="Pangilinan J."/>
            <person name="Park H.-J."/>
            <person name="Ramirez L."/>
            <person name="Alfaro M."/>
            <person name="Sun H."/>
            <person name="Tritt A."/>
            <person name="Yoshinaga Y."/>
            <person name="Zwiers L.-H."/>
            <person name="Turgeon B.G."/>
            <person name="Goodwin S.B."/>
            <person name="Spatafora J.W."/>
            <person name="Crous P.W."/>
            <person name="Grigoriev I.V."/>
        </authorList>
    </citation>
    <scope>NUCLEOTIDE SEQUENCE</scope>
    <source>
        <strain evidence="3">P77</strain>
    </source>
</reference>
<dbReference type="PRINTS" id="PR00480">
    <property type="entry name" value="ASTACIN"/>
</dbReference>
<proteinExistence type="predicted"/>